<evidence type="ECO:0000259" key="3">
    <source>
        <dbReference type="PROSITE" id="PS51459"/>
    </source>
</evidence>
<keyword evidence="5" id="KW-1185">Reference proteome</keyword>
<keyword evidence="2" id="KW-0067">ATP-binding</keyword>
<sequence length="515" mass="58132">MATPGEKLAASLELLQKLQDQKIVGIKATDLSRVHKERLIDQGFIREVFKGWYISVPHDEKKGDSTSWYTSYWGFCSRYLKDRYGDDYCVAADQSLLMHAGNDSVPHQMIIRSTKGNNSLTPLLFNTTLFTMKSPLLNIESIEIIKGLRILNLASSIVYCSPSLFTSNPTDVRTALSLIGEASELLGILLDGGHSLKAGRIIGAFRNIGQDKIANDIQKTMKSAGYDVREVDPFEQKTPITLSTRERSPYVNRIRLMWHEMRKVVIAVFPKSLGIPNDKAGYLKRIEEIYITDAYHSLSIEKYRVTPELIERVRSGTWNAKENEDDRKQRDAMAARGYWQAFNAVKISVSQILDGKNAGKVADEEHGDWYRELFAPSVAIGLLKPSDLAGYRTHQVYIGQSKHVPINRDGIRDVMPTLFELLEQEEEASVRAVLGHFIFVFIHPYMDGNGRIGRFLMNAMLSSGGYPWTVIPVEERDTYMDALEQASVDQNIEPFARFIAYLVEASIKGKPIAKI</sequence>
<dbReference type="GO" id="GO:0005524">
    <property type="term" value="F:ATP binding"/>
    <property type="evidence" value="ECO:0007669"/>
    <property type="project" value="UniProtKB-KW"/>
</dbReference>
<dbReference type="Pfam" id="PF02661">
    <property type="entry name" value="Fic"/>
    <property type="match status" value="1"/>
</dbReference>
<protein>
    <submittedName>
        <fullName evidence="4">Fic/DOC family protein</fullName>
    </submittedName>
</protein>
<name>A0A1H6AUW5_9FLAO</name>
<evidence type="ECO:0000313" key="4">
    <source>
        <dbReference type="EMBL" id="SEG52438.1"/>
    </source>
</evidence>
<dbReference type="InterPro" id="IPR040198">
    <property type="entry name" value="Fido_containing"/>
</dbReference>
<proteinExistence type="predicted"/>
<evidence type="ECO:0000313" key="5">
    <source>
        <dbReference type="Proteomes" id="UP000236737"/>
    </source>
</evidence>
<dbReference type="OrthoDB" id="9814400at2"/>
<organism evidence="4 5">
    <name type="scientific">Flavobacterium urumqiense</name>
    <dbReference type="NCBI Taxonomy" id="935224"/>
    <lineage>
        <taxon>Bacteria</taxon>
        <taxon>Pseudomonadati</taxon>
        <taxon>Bacteroidota</taxon>
        <taxon>Flavobacteriia</taxon>
        <taxon>Flavobacteriales</taxon>
        <taxon>Flavobacteriaceae</taxon>
        <taxon>Flavobacterium</taxon>
    </lineage>
</organism>
<keyword evidence="2" id="KW-0547">Nucleotide-binding</keyword>
<reference evidence="5" key="1">
    <citation type="submission" date="2016-10" db="EMBL/GenBank/DDBJ databases">
        <authorList>
            <person name="Varghese N."/>
            <person name="Submissions S."/>
        </authorList>
    </citation>
    <scope>NUCLEOTIDE SEQUENCE [LARGE SCALE GENOMIC DNA]</scope>
    <source>
        <strain evidence="5">CGMCC 1.9230</strain>
    </source>
</reference>
<dbReference type="InterPro" id="IPR036597">
    <property type="entry name" value="Fido-like_dom_sf"/>
</dbReference>
<dbReference type="RefSeq" id="WP_104001027.1">
    <property type="nucleotide sequence ID" value="NZ_FNVP01000024.1"/>
</dbReference>
<feature type="domain" description="Fido" evidence="3">
    <location>
        <begin position="357"/>
        <end position="501"/>
    </location>
</feature>
<gene>
    <name evidence="4" type="ORF">SAMN04488130_1243</name>
</gene>
<dbReference type="EMBL" id="FNVP01000024">
    <property type="protein sequence ID" value="SEG52438.1"/>
    <property type="molecule type" value="Genomic_DNA"/>
</dbReference>
<dbReference type="SUPFAM" id="SSF140931">
    <property type="entry name" value="Fic-like"/>
    <property type="match status" value="1"/>
</dbReference>
<dbReference type="Proteomes" id="UP000236737">
    <property type="component" value="Unassembled WGS sequence"/>
</dbReference>
<dbReference type="PANTHER" id="PTHR13504">
    <property type="entry name" value="FIDO DOMAIN-CONTAINING PROTEIN DDB_G0283145"/>
    <property type="match status" value="1"/>
</dbReference>
<dbReference type="AlphaFoldDB" id="A0A1H6AUW5"/>
<dbReference type="InterPro" id="IPR003812">
    <property type="entry name" value="Fido"/>
</dbReference>
<evidence type="ECO:0000256" key="2">
    <source>
        <dbReference type="PIRSR" id="PIRSR640198-2"/>
    </source>
</evidence>
<evidence type="ECO:0000256" key="1">
    <source>
        <dbReference type="PIRSR" id="PIRSR640198-1"/>
    </source>
</evidence>
<dbReference type="PANTHER" id="PTHR13504:SF38">
    <property type="entry name" value="FIDO DOMAIN-CONTAINING PROTEIN"/>
    <property type="match status" value="1"/>
</dbReference>
<dbReference type="Gene3D" id="1.10.3290.10">
    <property type="entry name" value="Fido-like domain"/>
    <property type="match status" value="1"/>
</dbReference>
<feature type="binding site" evidence="2">
    <location>
        <begin position="447"/>
        <end position="454"/>
    </location>
    <ligand>
        <name>ATP</name>
        <dbReference type="ChEBI" id="CHEBI:30616"/>
    </ligand>
</feature>
<dbReference type="PROSITE" id="PS51459">
    <property type="entry name" value="FIDO"/>
    <property type="match status" value="1"/>
</dbReference>
<feature type="active site" evidence="1">
    <location>
        <position position="443"/>
    </location>
</feature>
<accession>A0A1H6AUW5</accession>